<evidence type="ECO:0000256" key="2">
    <source>
        <dbReference type="ARBA" id="ARBA00005502"/>
    </source>
</evidence>
<keyword evidence="7 13" id="KW-0658">Purine biosynthesis</keyword>
<feature type="binding site" evidence="13 15">
    <location>
        <position position="435"/>
    </location>
    <ligand>
        <name>IMP</name>
        <dbReference type="ChEBI" id="CHEBI:58053"/>
    </ligand>
</feature>
<gene>
    <name evidence="13 22" type="primary">guaB</name>
    <name evidence="22" type="ORF">ENW50_12195</name>
</gene>
<dbReference type="HAMAP" id="MF_01964">
    <property type="entry name" value="IMPDH"/>
    <property type="match status" value="1"/>
</dbReference>
<feature type="active site" description="Proton acceptor" evidence="13 14">
    <location>
        <position position="400"/>
    </location>
</feature>
<evidence type="ECO:0000256" key="9">
    <source>
        <dbReference type="ARBA" id="ARBA00023002"/>
    </source>
</evidence>
<feature type="binding site" description="in other chain" evidence="13 17">
    <location>
        <position position="301"/>
    </location>
    <ligand>
        <name>K(+)</name>
        <dbReference type="ChEBI" id="CHEBI:29103"/>
        <note>ligand shared between two tetrameric partners</note>
    </ligand>
</feature>
<comment type="caution">
    <text evidence="13">Lacks conserved residue(s) required for the propagation of feature annotation.</text>
</comment>
<dbReference type="SUPFAM" id="SSF54631">
    <property type="entry name" value="CBS-domain pair"/>
    <property type="match status" value="1"/>
</dbReference>
<feature type="binding site" description="in other chain" evidence="13 17">
    <location>
        <position position="299"/>
    </location>
    <ligand>
        <name>K(+)</name>
        <dbReference type="ChEBI" id="CHEBI:29103"/>
        <note>ligand shared between two tetrameric partners</note>
    </ligand>
</feature>
<dbReference type="SUPFAM" id="SSF51412">
    <property type="entry name" value="Inosine monophosphate dehydrogenase (IMPDH)"/>
    <property type="match status" value="1"/>
</dbReference>
<evidence type="ECO:0000256" key="3">
    <source>
        <dbReference type="ARBA" id="ARBA00011881"/>
    </source>
</evidence>
<evidence type="ECO:0000256" key="6">
    <source>
        <dbReference type="ARBA" id="ARBA00022749"/>
    </source>
</evidence>
<dbReference type="InterPro" id="IPR046342">
    <property type="entry name" value="CBS_dom_sf"/>
</dbReference>
<feature type="binding site" evidence="13 15">
    <location>
        <begin position="337"/>
        <end position="339"/>
    </location>
    <ligand>
        <name>IMP</name>
        <dbReference type="ChEBI" id="CHEBI:58053"/>
    </ligand>
</feature>
<evidence type="ECO:0000256" key="20">
    <source>
        <dbReference type="RuleBase" id="RU003928"/>
    </source>
</evidence>
<evidence type="ECO:0000256" key="19">
    <source>
        <dbReference type="RuleBase" id="RU003927"/>
    </source>
</evidence>
<keyword evidence="10 13" id="KW-0520">NAD</keyword>
<evidence type="ECO:0000313" key="22">
    <source>
        <dbReference type="EMBL" id="HGY95426.1"/>
    </source>
</evidence>
<accession>A0A7V4XUM9</accession>
<keyword evidence="8 13" id="KW-0630">Potassium</keyword>
<feature type="binding site" evidence="13 15">
    <location>
        <begin position="384"/>
        <end position="388"/>
    </location>
    <ligand>
        <name>IMP</name>
        <dbReference type="ChEBI" id="CHEBI:58053"/>
    </ligand>
</feature>
<evidence type="ECO:0000256" key="17">
    <source>
        <dbReference type="PIRSR" id="PIRSR000130-4"/>
    </source>
</evidence>
<feature type="binding site" description="in other chain" evidence="13 17">
    <location>
        <position position="304"/>
    </location>
    <ligand>
        <name>K(+)</name>
        <dbReference type="ChEBI" id="CHEBI:29103"/>
        <note>ligand shared between two tetrameric partners</note>
    </ligand>
</feature>
<evidence type="ECO:0000256" key="14">
    <source>
        <dbReference type="PIRSR" id="PIRSR000130-1"/>
    </source>
</evidence>
<evidence type="ECO:0000259" key="21">
    <source>
        <dbReference type="PROSITE" id="PS51371"/>
    </source>
</evidence>
<feature type="binding site" evidence="16">
    <location>
        <begin position="247"/>
        <end position="249"/>
    </location>
    <ligand>
        <name>NAD(+)</name>
        <dbReference type="ChEBI" id="CHEBI:57540"/>
    </ligand>
</feature>
<evidence type="ECO:0000256" key="10">
    <source>
        <dbReference type="ARBA" id="ARBA00023027"/>
    </source>
</evidence>
<dbReference type="PIRSF" id="PIRSF000130">
    <property type="entry name" value="IMPDH"/>
    <property type="match status" value="1"/>
</dbReference>
<comment type="caution">
    <text evidence="22">The sequence shown here is derived from an EMBL/GenBank/DDBJ whole genome shotgun (WGS) entry which is preliminary data.</text>
</comment>
<comment type="function">
    <text evidence="13">Catalyzes the conversion of inosine 5'-phosphate (IMP) to xanthosine 5'-phosphate (XMP), the first committed and rate-limiting step in the de novo synthesis of guanine nucleotides, and therefore plays an important role in the regulation of cell growth.</text>
</comment>
<feature type="active site" description="Thioimidate intermediate" evidence="13 14">
    <location>
        <position position="304"/>
    </location>
</feature>
<evidence type="ECO:0000256" key="15">
    <source>
        <dbReference type="PIRSR" id="PIRSR000130-2"/>
    </source>
</evidence>
<dbReference type="GO" id="GO:0006177">
    <property type="term" value="P:GMP biosynthetic process"/>
    <property type="evidence" value="ECO:0007669"/>
    <property type="project" value="UniProtKB-UniRule"/>
</dbReference>
<keyword evidence="9 13" id="KW-0560">Oxidoreductase</keyword>
<keyword evidence="5" id="KW-0677">Repeat</keyword>
<dbReference type="Pfam" id="PF00478">
    <property type="entry name" value="IMPDH"/>
    <property type="match status" value="1"/>
</dbReference>
<dbReference type="PROSITE" id="PS00487">
    <property type="entry name" value="IMP_DH_GMP_RED"/>
    <property type="match status" value="1"/>
</dbReference>
<organism evidence="22">
    <name type="scientific">Acidobacterium capsulatum</name>
    <dbReference type="NCBI Taxonomy" id="33075"/>
    <lineage>
        <taxon>Bacteria</taxon>
        <taxon>Pseudomonadati</taxon>
        <taxon>Acidobacteriota</taxon>
        <taxon>Terriglobia</taxon>
        <taxon>Terriglobales</taxon>
        <taxon>Acidobacteriaceae</taxon>
        <taxon>Acidobacterium</taxon>
    </lineage>
</organism>
<protein>
    <recommendedName>
        <fullName evidence="13 20">Inosine-5'-monophosphate dehydrogenase</fullName>
        <shortName evidence="13">IMP dehydrogenase</shortName>
        <shortName evidence="13">IMPD</shortName>
        <shortName evidence="13">IMPDH</shortName>
        <ecNumber evidence="13 20">1.1.1.205</ecNumber>
    </recommendedName>
</protein>
<feature type="binding site" evidence="13 15">
    <location>
        <begin position="360"/>
        <end position="361"/>
    </location>
    <ligand>
        <name>IMP</name>
        <dbReference type="ChEBI" id="CHEBI:58053"/>
    </ligand>
</feature>
<evidence type="ECO:0000256" key="18">
    <source>
        <dbReference type="PROSITE-ProRule" id="PRU00703"/>
    </source>
</evidence>
<evidence type="ECO:0000256" key="11">
    <source>
        <dbReference type="ARBA" id="ARBA00023122"/>
    </source>
</evidence>
<dbReference type="FunFam" id="3.20.20.70:FF:000003">
    <property type="entry name" value="GMP reductase"/>
    <property type="match status" value="1"/>
</dbReference>
<dbReference type="InterPro" id="IPR000644">
    <property type="entry name" value="CBS_dom"/>
</dbReference>
<evidence type="ECO:0000256" key="12">
    <source>
        <dbReference type="ARBA" id="ARBA00048028"/>
    </source>
</evidence>
<evidence type="ECO:0000256" key="7">
    <source>
        <dbReference type="ARBA" id="ARBA00022755"/>
    </source>
</evidence>
<dbReference type="PROSITE" id="PS51371">
    <property type="entry name" value="CBS"/>
    <property type="match status" value="2"/>
</dbReference>
<dbReference type="InterPro" id="IPR005990">
    <property type="entry name" value="IMP_DH"/>
</dbReference>
<dbReference type="GO" id="GO:0046872">
    <property type="term" value="F:metal ion binding"/>
    <property type="evidence" value="ECO:0007669"/>
    <property type="project" value="UniProtKB-UniRule"/>
</dbReference>
<dbReference type="EC" id="1.1.1.205" evidence="13 20"/>
<dbReference type="UniPathway" id="UPA00601">
    <property type="reaction ID" value="UER00295"/>
</dbReference>
<feature type="binding site" evidence="13">
    <location>
        <position position="247"/>
    </location>
    <ligand>
        <name>NAD(+)</name>
        <dbReference type="ChEBI" id="CHEBI:57540"/>
    </ligand>
</feature>
<feature type="binding site" evidence="13">
    <location>
        <position position="489"/>
    </location>
    <ligand>
        <name>K(+)</name>
        <dbReference type="ChEBI" id="CHEBI:29103"/>
        <note>ligand shared between two tetrameric partners</note>
    </ligand>
</feature>
<dbReference type="Pfam" id="PF00571">
    <property type="entry name" value="CBS"/>
    <property type="match status" value="2"/>
</dbReference>
<dbReference type="GO" id="GO:0000166">
    <property type="term" value="F:nucleotide binding"/>
    <property type="evidence" value="ECO:0007669"/>
    <property type="project" value="UniProtKB-UniRule"/>
</dbReference>
<keyword evidence="4 13" id="KW-0479">Metal-binding</keyword>
<feature type="binding site" evidence="13 16">
    <location>
        <begin position="297"/>
        <end position="299"/>
    </location>
    <ligand>
        <name>NAD(+)</name>
        <dbReference type="ChEBI" id="CHEBI:57540"/>
    </ligand>
</feature>
<comment type="subunit">
    <text evidence="3 13">Homotetramer.</text>
</comment>
<proteinExistence type="inferred from homology"/>
<comment type="activity regulation">
    <text evidence="13">Mycophenolic acid (MPA) is a non-competitive inhibitor that prevents formation of the closed enzyme conformation by binding to the same site as the amobile flap. In contrast, mizoribine monophosphate (MZP) is a competitive inhibitor that induces the closed conformation. MPA is a potent inhibitor of mammalian IMPDHs but a poor inhibitor of the bacterial enzymes. MZP is a more potent inhibitor of bacterial IMPDH.</text>
</comment>
<dbReference type="SMART" id="SM01240">
    <property type="entry name" value="IMPDH"/>
    <property type="match status" value="1"/>
</dbReference>
<evidence type="ECO:0000256" key="16">
    <source>
        <dbReference type="PIRSR" id="PIRSR000130-3"/>
    </source>
</evidence>
<dbReference type="InterPro" id="IPR013785">
    <property type="entry name" value="Aldolase_TIM"/>
</dbReference>
<evidence type="ECO:0000256" key="13">
    <source>
        <dbReference type="HAMAP-Rule" id="MF_01964"/>
    </source>
</evidence>
<comment type="catalytic activity">
    <reaction evidence="12 13 20">
        <text>IMP + NAD(+) + H2O = XMP + NADH + H(+)</text>
        <dbReference type="Rhea" id="RHEA:11708"/>
        <dbReference type="ChEBI" id="CHEBI:15377"/>
        <dbReference type="ChEBI" id="CHEBI:15378"/>
        <dbReference type="ChEBI" id="CHEBI:57464"/>
        <dbReference type="ChEBI" id="CHEBI:57540"/>
        <dbReference type="ChEBI" id="CHEBI:57945"/>
        <dbReference type="ChEBI" id="CHEBI:58053"/>
        <dbReference type="EC" id="1.1.1.205"/>
    </reaction>
</comment>
<feature type="binding site" evidence="13">
    <location>
        <position position="490"/>
    </location>
    <ligand>
        <name>K(+)</name>
        <dbReference type="ChEBI" id="CHEBI:29103"/>
        <note>ligand shared between two tetrameric partners</note>
    </ligand>
</feature>
<dbReference type="CDD" id="cd00381">
    <property type="entry name" value="IMPDH"/>
    <property type="match status" value="1"/>
</dbReference>
<reference evidence="22" key="1">
    <citation type="journal article" date="2020" name="mSystems">
        <title>Genome- and Community-Level Interaction Insights into Carbon Utilization and Element Cycling Functions of Hydrothermarchaeota in Hydrothermal Sediment.</title>
        <authorList>
            <person name="Zhou Z."/>
            <person name="Liu Y."/>
            <person name="Xu W."/>
            <person name="Pan J."/>
            <person name="Luo Z.H."/>
            <person name="Li M."/>
        </authorList>
    </citation>
    <scope>NUCLEOTIDE SEQUENCE [LARGE SCALE GENOMIC DNA]</scope>
    <source>
        <strain evidence="22">SpSt-855</strain>
    </source>
</reference>
<name>A0A7V4XUM9_9BACT</name>
<dbReference type="PANTHER" id="PTHR11911">
    <property type="entry name" value="INOSINE-5-MONOPHOSPHATE DEHYDROGENASE RELATED"/>
    <property type="match status" value="1"/>
</dbReference>
<dbReference type="GO" id="GO:0006183">
    <property type="term" value="P:GTP biosynthetic process"/>
    <property type="evidence" value="ECO:0007669"/>
    <property type="project" value="TreeGrafter"/>
</dbReference>
<comment type="similarity">
    <text evidence="2 13 19">Belongs to the IMPDH/GMPR family.</text>
</comment>
<evidence type="ECO:0000256" key="1">
    <source>
        <dbReference type="ARBA" id="ARBA00001958"/>
    </source>
</evidence>
<dbReference type="EMBL" id="DTKL01000074">
    <property type="protein sequence ID" value="HGY95426.1"/>
    <property type="molecule type" value="Genomic_DNA"/>
</dbReference>
<evidence type="ECO:0000256" key="5">
    <source>
        <dbReference type="ARBA" id="ARBA00022737"/>
    </source>
</evidence>
<dbReference type="CDD" id="cd04601">
    <property type="entry name" value="CBS_pair_IMPDH"/>
    <property type="match status" value="1"/>
</dbReference>
<sequence length="507" mass="55017">MIDGPIPEALTFDDVLLVPAYSEVIPNQVSTETRLTRTIRLNIPLLSAAMDTVTESRLAIAMAQQGGIGIVHRNLTIEEQAGEIDKVKRSESGMIVDPVTMEPEQLISDALDVMRRYKISGVPVTRNKRLVGILTNRDLRFETRTDVPIGEVMTKENLITVPVGTTLEQAEEILHHHRVEKLLVVNDQYELKGLITVKDIQKKLKYPNASKDEQGRLRVGGAIGATGDFLERAAELIKTRADVLSIDSAHGHSSRVLDAIREVKKRFPDVALLAGNVATYEGAKAMIEAGADGIKVGIGPGSICTTRMVTGAGMPQITAISEAFRAGREHDVPVIADGGIKYSGDIAKAIAAGASSVMIGSLFAGVDESPGETILYQGRSFKTYRGMGSLSAMSQGSGERYFQGPSDRFAEAVRSEGVVSRERNGENRLAKFVPEGIEGRVPYRGPLEAMVYQLVGGLRSGMGYLGCSSIHEMQTQSRFVRISNAGLRESHVHDVIITREAPNYHVE</sequence>
<feature type="domain" description="CBS" evidence="21">
    <location>
        <begin position="153"/>
        <end position="210"/>
    </location>
</feature>
<comment type="pathway">
    <text evidence="13 20">Purine metabolism; XMP biosynthesis via de novo pathway; XMP from IMP: step 1/1.</text>
</comment>
<feature type="domain" description="CBS" evidence="21">
    <location>
        <begin position="94"/>
        <end position="149"/>
    </location>
</feature>
<dbReference type="InterPro" id="IPR015875">
    <property type="entry name" value="IMP_DH/GMP_Rdtase_CS"/>
</dbReference>
<comment type="cofactor">
    <cofactor evidence="1 13">
        <name>K(+)</name>
        <dbReference type="ChEBI" id="CHEBI:29103"/>
    </cofactor>
</comment>
<dbReference type="InterPro" id="IPR001093">
    <property type="entry name" value="IMP_DH_GMPRt"/>
</dbReference>
<dbReference type="AlphaFoldDB" id="A0A7V4XUM9"/>
<evidence type="ECO:0000256" key="4">
    <source>
        <dbReference type="ARBA" id="ARBA00022723"/>
    </source>
</evidence>
<dbReference type="NCBIfam" id="TIGR01302">
    <property type="entry name" value="IMP_dehydrog"/>
    <property type="match status" value="1"/>
</dbReference>
<keyword evidence="6 13" id="KW-0332">GMP biosynthesis</keyword>
<feature type="binding site" evidence="13 15">
    <location>
        <position position="302"/>
    </location>
    <ligand>
        <name>IMP</name>
        <dbReference type="ChEBI" id="CHEBI:58053"/>
    </ligand>
</feature>
<dbReference type="SMART" id="SM00116">
    <property type="entry name" value="CBS"/>
    <property type="match status" value="2"/>
</dbReference>
<dbReference type="Gene3D" id="3.20.20.70">
    <property type="entry name" value="Aldolase class I"/>
    <property type="match status" value="1"/>
</dbReference>
<dbReference type="PANTHER" id="PTHR11911:SF111">
    <property type="entry name" value="INOSINE-5'-MONOPHOSPHATE DEHYDROGENASE"/>
    <property type="match status" value="1"/>
</dbReference>
<dbReference type="GO" id="GO:0003938">
    <property type="term" value="F:IMP dehydrogenase activity"/>
    <property type="evidence" value="ECO:0007669"/>
    <property type="project" value="UniProtKB-UniRule"/>
</dbReference>
<feature type="binding site" evidence="13">
    <location>
        <position position="491"/>
    </location>
    <ligand>
        <name>K(+)</name>
        <dbReference type="ChEBI" id="CHEBI:29103"/>
        <note>ligand shared between two tetrameric partners</note>
    </ligand>
</feature>
<keyword evidence="11 18" id="KW-0129">CBS domain</keyword>
<evidence type="ECO:0000256" key="8">
    <source>
        <dbReference type="ARBA" id="ARBA00022958"/>
    </source>
</evidence>